<dbReference type="PANTHER" id="PTHR30273">
    <property type="entry name" value="PERIPLASMIC SIGNAL SENSOR AND SIGMA FACTOR ACTIVATOR FECR-RELATED"/>
    <property type="match status" value="1"/>
</dbReference>
<dbReference type="OrthoDB" id="1099576at2"/>
<reference evidence="4" key="1">
    <citation type="submission" date="2016-03" db="EMBL/GenBank/DDBJ databases">
        <authorList>
            <person name="Heylen K."/>
            <person name="De Vos P."/>
            <person name="Vekeman B."/>
        </authorList>
    </citation>
    <scope>NUCLEOTIDE SEQUENCE [LARGE SCALE GENOMIC DNA]</scope>
    <source>
        <strain evidence="4">R-45383</strain>
    </source>
</reference>
<evidence type="ECO:0000313" key="3">
    <source>
        <dbReference type="EMBL" id="OAI19697.1"/>
    </source>
</evidence>
<dbReference type="RefSeq" id="WP_064027897.1">
    <property type="nucleotide sequence ID" value="NZ_LUUK01000155.1"/>
</dbReference>
<proteinExistence type="predicted"/>
<evidence type="ECO:0000313" key="4">
    <source>
        <dbReference type="Proteomes" id="UP000077628"/>
    </source>
</evidence>
<dbReference type="Proteomes" id="UP000077628">
    <property type="component" value="Unassembled WGS sequence"/>
</dbReference>
<dbReference type="Gene3D" id="2.60.120.1440">
    <property type="match status" value="1"/>
</dbReference>
<evidence type="ECO:0000259" key="1">
    <source>
        <dbReference type="Pfam" id="PF04773"/>
    </source>
</evidence>
<keyword evidence="4" id="KW-1185">Reference proteome</keyword>
<accession>A0A177NNR5</accession>
<organism evidence="3 4">
    <name type="scientific">Methylomonas koyamae</name>
    <dbReference type="NCBI Taxonomy" id="702114"/>
    <lineage>
        <taxon>Bacteria</taxon>
        <taxon>Pseudomonadati</taxon>
        <taxon>Pseudomonadota</taxon>
        <taxon>Gammaproteobacteria</taxon>
        <taxon>Methylococcales</taxon>
        <taxon>Methylococcaceae</taxon>
        <taxon>Methylomonas</taxon>
    </lineage>
</organism>
<dbReference type="AlphaFoldDB" id="A0A177NNR5"/>
<comment type="caution">
    <text evidence="3">The sequence shown here is derived from an EMBL/GenBank/DDBJ whole genome shotgun (WGS) entry which is preliminary data.</text>
</comment>
<dbReference type="EMBL" id="LUUK01000155">
    <property type="protein sequence ID" value="OAI19697.1"/>
    <property type="molecule type" value="Genomic_DNA"/>
</dbReference>
<sequence>MTTVPQAAPGPDTDGLTAAKQQAVHWLIRLNAGDLSEQETQAFADWLSQDYRHSEALAAVEQVFQDMTTVATLETRAAPALSIPHDAPGAELVALGPRRLGGWSNTIFAVKRLAIAATLLLAVSAVSPLVSRWLDSCRSDYRTATGEQREIELVDGSRLLMNTDTAVSVDADATVRRLKLYRGQARFWVAADRNRPFEVQAGDLTVRALGTIFEVYVSQSGETRILVQEHAVAVSAGASDRREVGEGQQLDYRPGQALAAAEPADLDQATAWQQGQLTINDRPLAELIADLERYRSGRILLAGADLAKLRVTGVFPLREPDRILSAVRTILHLRQTDLGPWLTILHR</sequence>
<name>A0A177NNR5_9GAMM</name>
<dbReference type="InterPro" id="IPR006860">
    <property type="entry name" value="FecR"/>
</dbReference>
<evidence type="ECO:0000259" key="2">
    <source>
        <dbReference type="Pfam" id="PF16220"/>
    </source>
</evidence>
<dbReference type="Pfam" id="PF04773">
    <property type="entry name" value="FecR"/>
    <property type="match status" value="1"/>
</dbReference>
<feature type="domain" description="FecR protein" evidence="1">
    <location>
        <begin position="140"/>
        <end position="232"/>
    </location>
</feature>
<dbReference type="Pfam" id="PF16220">
    <property type="entry name" value="DUF4880"/>
    <property type="match status" value="1"/>
</dbReference>
<dbReference type="PIRSF" id="PIRSF018266">
    <property type="entry name" value="FecR"/>
    <property type="match status" value="1"/>
</dbReference>
<gene>
    <name evidence="3" type="ORF">A1355_04130</name>
</gene>
<dbReference type="GO" id="GO:0016989">
    <property type="term" value="F:sigma factor antagonist activity"/>
    <property type="evidence" value="ECO:0007669"/>
    <property type="project" value="TreeGrafter"/>
</dbReference>
<dbReference type="InterPro" id="IPR032623">
    <property type="entry name" value="FecR_N"/>
</dbReference>
<dbReference type="Gene3D" id="3.55.50.30">
    <property type="match status" value="1"/>
</dbReference>
<dbReference type="InterPro" id="IPR012373">
    <property type="entry name" value="Ferrdict_sens_TM"/>
</dbReference>
<protein>
    <recommendedName>
        <fullName evidence="5">Iron dicitrate transport regulator FecR</fullName>
    </recommendedName>
</protein>
<feature type="domain" description="FecR N-terminal" evidence="2">
    <location>
        <begin position="21"/>
        <end position="63"/>
    </location>
</feature>
<dbReference type="STRING" id="702114.A1355_04130"/>
<evidence type="ECO:0008006" key="5">
    <source>
        <dbReference type="Google" id="ProtNLM"/>
    </source>
</evidence>
<dbReference type="PANTHER" id="PTHR30273:SF2">
    <property type="entry name" value="PROTEIN FECR"/>
    <property type="match status" value="1"/>
</dbReference>